<dbReference type="PROSITE" id="PS51257">
    <property type="entry name" value="PROKAR_LIPOPROTEIN"/>
    <property type="match status" value="1"/>
</dbReference>
<sequence length="94" mass="10023">MTSETPRSSAAPRRTWLGVAFAVVAVVSLLACVPAAAASDWFAAGRRVTCAGFFALYTVGHFRWPHTRWPKHGERAAATLVLGYLACVALSMTG</sequence>
<comment type="caution">
    <text evidence="2">The sequence shown here is derived from an EMBL/GenBank/DDBJ whole genome shotgun (WGS) entry which is preliminary data.</text>
</comment>
<dbReference type="RefSeq" id="WP_139087365.1">
    <property type="nucleotide sequence ID" value="NZ_VDFR01000153.1"/>
</dbReference>
<organism evidence="2 3">
    <name type="scientific">Mumia zhuanghuii</name>
    <dbReference type="NCBI Taxonomy" id="2585211"/>
    <lineage>
        <taxon>Bacteria</taxon>
        <taxon>Bacillati</taxon>
        <taxon>Actinomycetota</taxon>
        <taxon>Actinomycetes</taxon>
        <taxon>Propionibacteriales</taxon>
        <taxon>Nocardioidaceae</taxon>
        <taxon>Mumia</taxon>
    </lineage>
</organism>
<evidence type="ECO:0000313" key="2">
    <source>
        <dbReference type="EMBL" id="TNC34672.1"/>
    </source>
</evidence>
<protein>
    <submittedName>
        <fullName evidence="2">Uncharacterized protein</fullName>
    </submittedName>
</protein>
<reference evidence="2 3" key="1">
    <citation type="submission" date="2019-05" db="EMBL/GenBank/DDBJ databases">
        <title>Mumia sp. nov., isolated from the intestinal contents of plateau pika (Ochotona curzoniae) in the Qinghai-Tibet plateau of China.</title>
        <authorList>
            <person name="Tian Z."/>
        </authorList>
    </citation>
    <scope>NUCLEOTIDE SEQUENCE [LARGE SCALE GENOMIC DNA]</scope>
    <source>
        <strain evidence="3">527</strain>
    </source>
</reference>
<name>A0A5C4MH38_9ACTN</name>
<dbReference type="EMBL" id="VDFR01000153">
    <property type="protein sequence ID" value="TNC34672.1"/>
    <property type="molecule type" value="Genomic_DNA"/>
</dbReference>
<feature type="transmembrane region" description="Helical" evidence="1">
    <location>
        <begin position="16"/>
        <end position="38"/>
    </location>
</feature>
<feature type="transmembrane region" description="Helical" evidence="1">
    <location>
        <begin position="76"/>
        <end position="93"/>
    </location>
</feature>
<dbReference type="OrthoDB" id="9927297at2"/>
<keyword evidence="1" id="KW-0472">Membrane</keyword>
<dbReference type="PROSITE" id="PS51318">
    <property type="entry name" value="TAT"/>
    <property type="match status" value="1"/>
</dbReference>
<proteinExistence type="predicted"/>
<feature type="transmembrane region" description="Helical" evidence="1">
    <location>
        <begin position="44"/>
        <end position="64"/>
    </location>
</feature>
<evidence type="ECO:0000256" key="1">
    <source>
        <dbReference type="SAM" id="Phobius"/>
    </source>
</evidence>
<dbReference type="Proteomes" id="UP000306740">
    <property type="component" value="Unassembled WGS sequence"/>
</dbReference>
<keyword evidence="1" id="KW-0812">Transmembrane</keyword>
<dbReference type="InterPro" id="IPR006311">
    <property type="entry name" value="TAT_signal"/>
</dbReference>
<gene>
    <name evidence="2" type="ORF">FHE65_27530</name>
</gene>
<keyword evidence="1" id="KW-1133">Transmembrane helix</keyword>
<dbReference type="AlphaFoldDB" id="A0A5C4MH38"/>
<evidence type="ECO:0000313" key="3">
    <source>
        <dbReference type="Proteomes" id="UP000306740"/>
    </source>
</evidence>
<accession>A0A5C4MH38</accession>